<dbReference type="Gene3D" id="3.40.50.300">
    <property type="entry name" value="P-loop containing nucleotide triphosphate hydrolases"/>
    <property type="match status" value="1"/>
</dbReference>
<organism evidence="2 3">
    <name type="scientific">Trichoglossum hirsutum</name>
    <dbReference type="NCBI Taxonomy" id="265104"/>
    <lineage>
        <taxon>Eukaryota</taxon>
        <taxon>Fungi</taxon>
        <taxon>Dikarya</taxon>
        <taxon>Ascomycota</taxon>
        <taxon>Pezizomycotina</taxon>
        <taxon>Geoglossomycetes</taxon>
        <taxon>Geoglossales</taxon>
        <taxon>Geoglossaceae</taxon>
        <taxon>Trichoglossum</taxon>
    </lineage>
</organism>
<comment type="caution">
    <text evidence="2">The sequence shown here is derived from an EMBL/GenBank/DDBJ whole genome shotgun (WGS) entry which is preliminary data.</text>
</comment>
<reference evidence="2" key="1">
    <citation type="submission" date="2021-03" db="EMBL/GenBank/DDBJ databases">
        <title>Comparative genomics and phylogenomic investigation of the class Geoglossomycetes provide insights into ecological specialization and systematics.</title>
        <authorList>
            <person name="Melie T."/>
            <person name="Pirro S."/>
            <person name="Miller A.N."/>
            <person name="Quandt A."/>
        </authorList>
    </citation>
    <scope>NUCLEOTIDE SEQUENCE</scope>
    <source>
        <strain evidence="2">CAQ_001_2017</strain>
    </source>
</reference>
<evidence type="ECO:0000259" key="1">
    <source>
        <dbReference type="Pfam" id="PF01926"/>
    </source>
</evidence>
<keyword evidence="3" id="KW-1185">Reference proteome</keyword>
<protein>
    <recommendedName>
        <fullName evidence="1">G domain-containing protein</fullName>
    </recommendedName>
</protein>
<dbReference type="SUPFAM" id="SSF52540">
    <property type="entry name" value="P-loop containing nucleoside triphosphate hydrolases"/>
    <property type="match status" value="1"/>
</dbReference>
<dbReference type="EMBL" id="JAGHQM010001340">
    <property type="protein sequence ID" value="KAH0555821.1"/>
    <property type="molecule type" value="Genomic_DNA"/>
</dbReference>
<dbReference type="Proteomes" id="UP000750711">
    <property type="component" value="Unassembled WGS sequence"/>
</dbReference>
<evidence type="ECO:0000313" key="3">
    <source>
        <dbReference type="Proteomes" id="UP000750711"/>
    </source>
</evidence>
<gene>
    <name evidence="2" type="ORF">GP486_006231</name>
</gene>
<sequence length="218" mass="25074">MPENIYPSMAASSMEEGEMGDYEHECRKFRICIIGKAGVGKSTLLGKVFGFNDEKAKVRHKQEGSGMHNIWDPIWDETRNNALIIHDSRGFEAGESDTLQRVKEFIDWRSSQNTLSEQLHCIWYCISAADVRPFQAAEINFFKFFQDKGIPLIYVFTKYDALIREELDEIAVDEDNPTRWEREQARQAAKNYVEKVRTQLENATGNGVKVQEVSKKGK</sequence>
<feature type="domain" description="G" evidence="1">
    <location>
        <begin position="30"/>
        <end position="158"/>
    </location>
</feature>
<dbReference type="InterPro" id="IPR027417">
    <property type="entry name" value="P-loop_NTPase"/>
</dbReference>
<accession>A0A9P8IJA5</accession>
<evidence type="ECO:0000313" key="2">
    <source>
        <dbReference type="EMBL" id="KAH0555821.1"/>
    </source>
</evidence>
<dbReference type="CDD" id="cd00882">
    <property type="entry name" value="Ras_like_GTPase"/>
    <property type="match status" value="1"/>
</dbReference>
<name>A0A9P8IJA5_9PEZI</name>
<dbReference type="InterPro" id="IPR006073">
    <property type="entry name" value="GTP-bd"/>
</dbReference>
<proteinExistence type="predicted"/>
<dbReference type="AlphaFoldDB" id="A0A9P8IJA5"/>
<dbReference type="Pfam" id="PF01926">
    <property type="entry name" value="MMR_HSR1"/>
    <property type="match status" value="1"/>
</dbReference>
<dbReference type="GO" id="GO:0005525">
    <property type="term" value="F:GTP binding"/>
    <property type="evidence" value="ECO:0007669"/>
    <property type="project" value="InterPro"/>
</dbReference>